<evidence type="ECO:0000256" key="2">
    <source>
        <dbReference type="ARBA" id="ARBA00004651"/>
    </source>
</evidence>
<reference evidence="11" key="1">
    <citation type="submission" date="2018-02" db="EMBL/GenBank/DDBJ databases">
        <authorList>
            <person name="Vasarhelyi B.M."/>
            <person name="Deshmukh S."/>
            <person name="Balint B."/>
            <person name="Kukolya J."/>
        </authorList>
    </citation>
    <scope>NUCLEOTIDE SEQUENCE</scope>
    <source>
        <strain evidence="11">KB22</strain>
    </source>
</reference>
<gene>
    <name evidence="11" type="ORF">C4F49_07875</name>
</gene>
<keyword evidence="6" id="KW-1003">Cell membrane</keyword>
<dbReference type="RefSeq" id="WP_196935525.1">
    <property type="nucleotide sequence ID" value="NZ_MU158698.1"/>
</dbReference>
<dbReference type="Pfam" id="PF04973">
    <property type="entry name" value="NMN_transporter"/>
    <property type="match status" value="1"/>
</dbReference>
<dbReference type="InterPro" id="IPR006419">
    <property type="entry name" value="NMN_transpt_PnuC"/>
</dbReference>
<dbReference type="GO" id="GO:0034257">
    <property type="term" value="F:nicotinamide riboside transmembrane transporter activity"/>
    <property type="evidence" value="ECO:0007669"/>
    <property type="project" value="InterPro"/>
</dbReference>
<dbReference type="PANTHER" id="PTHR36122">
    <property type="entry name" value="NICOTINAMIDE RIBOSIDE TRANSPORTER PNUC"/>
    <property type="match status" value="1"/>
</dbReference>
<dbReference type="GO" id="GO:0005886">
    <property type="term" value="C:plasma membrane"/>
    <property type="evidence" value="ECO:0007669"/>
    <property type="project" value="UniProtKB-SubCell"/>
</dbReference>
<accession>A0A928YR05</accession>
<evidence type="ECO:0000256" key="7">
    <source>
        <dbReference type="ARBA" id="ARBA00022692"/>
    </source>
</evidence>
<dbReference type="PANTHER" id="PTHR36122:SF2">
    <property type="entry name" value="NICOTINAMIDE RIBOSIDE TRANSPORTER PNUC"/>
    <property type="match status" value="1"/>
</dbReference>
<evidence type="ECO:0000256" key="4">
    <source>
        <dbReference type="ARBA" id="ARBA00017522"/>
    </source>
</evidence>
<evidence type="ECO:0000313" key="11">
    <source>
        <dbReference type="EMBL" id="MBE8713595.1"/>
    </source>
</evidence>
<comment type="similarity">
    <text evidence="3">Belongs to the nicotinamide ribonucleoside (NR) uptake permease (TC 4.B.1) family.</text>
</comment>
<feature type="transmembrane region" description="Helical" evidence="10">
    <location>
        <begin position="12"/>
        <end position="34"/>
    </location>
</feature>
<feature type="transmembrane region" description="Helical" evidence="10">
    <location>
        <begin position="151"/>
        <end position="167"/>
    </location>
</feature>
<feature type="transmembrane region" description="Helical" evidence="10">
    <location>
        <begin position="41"/>
        <end position="58"/>
    </location>
</feature>
<organism evidence="11 12">
    <name type="scientific">Sphingobacterium hungaricum</name>
    <dbReference type="NCBI Taxonomy" id="2082723"/>
    <lineage>
        <taxon>Bacteria</taxon>
        <taxon>Pseudomonadati</taxon>
        <taxon>Bacteroidota</taxon>
        <taxon>Sphingobacteriia</taxon>
        <taxon>Sphingobacteriales</taxon>
        <taxon>Sphingobacteriaceae</taxon>
        <taxon>Sphingobacterium</taxon>
    </lineage>
</organism>
<evidence type="ECO:0000256" key="9">
    <source>
        <dbReference type="ARBA" id="ARBA00023136"/>
    </source>
</evidence>
<feature type="transmembrane region" description="Helical" evidence="10">
    <location>
        <begin position="173"/>
        <end position="190"/>
    </location>
</feature>
<dbReference type="NCBIfam" id="TIGR01528">
    <property type="entry name" value="NMN_trans_PnuC"/>
    <property type="match status" value="1"/>
</dbReference>
<evidence type="ECO:0000256" key="1">
    <source>
        <dbReference type="ARBA" id="ARBA00002672"/>
    </source>
</evidence>
<keyword evidence="5" id="KW-0813">Transport</keyword>
<keyword evidence="9 10" id="KW-0472">Membrane</keyword>
<sequence length="204" mass="23699">MQEFFTSFFQQLLHTSLLEWIASISGFLCVYLAAKQNILNWPISIISVGIYAYLFYQSKLFGDAVLQIYFLGTAIYGWYYWINRKEEKPRAIVSFSAKQMGLTVAIIASLTFALGYYLDNFTPSDVPYIDGFCTAISFVAQFLMTRKVVQNWLLWVFVDICYIPLYIHKDLALTSLLYLAFAIIAWRGYVDWKNEYQKKQHAIG</sequence>
<feature type="transmembrane region" description="Helical" evidence="10">
    <location>
        <begin position="64"/>
        <end position="82"/>
    </location>
</feature>
<proteinExistence type="inferred from homology"/>
<evidence type="ECO:0000256" key="6">
    <source>
        <dbReference type="ARBA" id="ARBA00022475"/>
    </source>
</evidence>
<dbReference type="AlphaFoldDB" id="A0A928YR05"/>
<evidence type="ECO:0000256" key="5">
    <source>
        <dbReference type="ARBA" id="ARBA00022448"/>
    </source>
</evidence>
<feature type="transmembrane region" description="Helical" evidence="10">
    <location>
        <begin position="102"/>
        <end position="120"/>
    </location>
</feature>
<evidence type="ECO:0000256" key="10">
    <source>
        <dbReference type="SAM" id="Phobius"/>
    </source>
</evidence>
<dbReference type="EMBL" id="PRDK01000004">
    <property type="protein sequence ID" value="MBE8713595.1"/>
    <property type="molecule type" value="Genomic_DNA"/>
</dbReference>
<keyword evidence="8 10" id="KW-1133">Transmembrane helix</keyword>
<keyword evidence="7 10" id="KW-0812">Transmembrane</keyword>
<comment type="subcellular location">
    <subcellularLocation>
        <location evidence="2">Cell membrane</location>
        <topology evidence="2">Multi-pass membrane protein</topology>
    </subcellularLocation>
</comment>
<name>A0A928YR05_9SPHI</name>
<feature type="transmembrane region" description="Helical" evidence="10">
    <location>
        <begin position="126"/>
        <end position="144"/>
    </location>
</feature>
<protein>
    <recommendedName>
        <fullName evidence="4">Nicotinamide riboside transporter PnuC</fullName>
    </recommendedName>
</protein>
<evidence type="ECO:0000256" key="8">
    <source>
        <dbReference type="ARBA" id="ARBA00022989"/>
    </source>
</evidence>
<dbReference type="Proteomes" id="UP000616201">
    <property type="component" value="Unassembled WGS sequence"/>
</dbReference>
<comment type="caution">
    <text evidence="11">The sequence shown here is derived from an EMBL/GenBank/DDBJ whole genome shotgun (WGS) entry which is preliminary data.</text>
</comment>
<evidence type="ECO:0000313" key="12">
    <source>
        <dbReference type="Proteomes" id="UP000616201"/>
    </source>
</evidence>
<keyword evidence="12" id="KW-1185">Reference proteome</keyword>
<comment type="function">
    <text evidence="1">Required for nicotinamide riboside transport across the inner membrane.</text>
</comment>
<evidence type="ECO:0000256" key="3">
    <source>
        <dbReference type="ARBA" id="ARBA00006669"/>
    </source>
</evidence>